<evidence type="ECO:0000256" key="2">
    <source>
        <dbReference type="ARBA" id="ARBA00023445"/>
    </source>
</evidence>
<evidence type="ECO:0000313" key="4">
    <source>
        <dbReference type="EMBL" id="RDW77875.1"/>
    </source>
</evidence>
<dbReference type="PANTHER" id="PTHR10366:SF564">
    <property type="entry name" value="STEROL-4-ALPHA-CARBOXYLATE 3-DEHYDROGENASE, DECARBOXYLATING"/>
    <property type="match status" value="1"/>
</dbReference>
<keyword evidence="5" id="KW-1185">Reference proteome</keyword>
<dbReference type="InterPro" id="IPR036291">
    <property type="entry name" value="NAD(P)-bd_dom_sf"/>
</dbReference>
<name>A0A3D8RV45_9HELO</name>
<evidence type="ECO:0000259" key="3">
    <source>
        <dbReference type="Pfam" id="PF01370"/>
    </source>
</evidence>
<proteinExistence type="inferred from homology"/>
<accession>A0A3D8RV45</accession>
<evidence type="ECO:0000256" key="1">
    <source>
        <dbReference type="ARBA" id="ARBA00023002"/>
    </source>
</evidence>
<reference evidence="4 5" key="1">
    <citation type="journal article" date="2018" name="IMA Fungus">
        <title>IMA Genome-F 9: Draft genome sequence of Annulohypoxylon stygium, Aspergillus mulundensis, Berkeleyomyces basicola (syn. Thielaviopsis basicola), Ceratocystis smalleyi, two Cercospora beticola strains, Coleophoma cylindrospora, Fusarium fracticaudum, Phialophora cf. hyalina, and Morchella septimelata.</title>
        <authorList>
            <person name="Wingfield B.D."/>
            <person name="Bills G.F."/>
            <person name="Dong Y."/>
            <person name="Huang W."/>
            <person name="Nel W.J."/>
            <person name="Swalarsk-Parry B.S."/>
            <person name="Vaghefi N."/>
            <person name="Wilken P.M."/>
            <person name="An Z."/>
            <person name="de Beer Z.W."/>
            <person name="De Vos L."/>
            <person name="Chen L."/>
            <person name="Duong T.A."/>
            <person name="Gao Y."/>
            <person name="Hammerbacher A."/>
            <person name="Kikkert J.R."/>
            <person name="Li Y."/>
            <person name="Li H."/>
            <person name="Li K."/>
            <person name="Li Q."/>
            <person name="Liu X."/>
            <person name="Ma X."/>
            <person name="Naidoo K."/>
            <person name="Pethybridge S.J."/>
            <person name="Sun J."/>
            <person name="Steenkamp E.T."/>
            <person name="van der Nest M.A."/>
            <person name="van Wyk S."/>
            <person name="Wingfield M.J."/>
            <person name="Xiong C."/>
            <person name="Yue Q."/>
            <person name="Zhang X."/>
        </authorList>
    </citation>
    <scope>NUCLEOTIDE SEQUENCE [LARGE SCALE GENOMIC DNA]</scope>
    <source>
        <strain evidence="4 5">BP5796</strain>
    </source>
</reference>
<sequence length="345" mass="36826">MSELILLTGGTGMVGFRILVEALGRGFRVRAAVRNQGGVDKLRSHELISPFQDQLEFVIVPDITIDGAYDEAVKGIHAVLHVASPLPKPGITDYESQVIGPAINGTVGMLKSALKETAIRRIVITASIGSIVPAEKLSTGDSVVVYNEKSVCPSPKGSLSNPLDAYLASKAVAFQAVKEFVATEKPAYDVVNILPGYIVGRNDLVTNADGILQGTNRLAFGQVLGQPSPQPLPSTSAYLNDVALAHVLSLDPSIAGNQNFVISSDGLQGTTWGDAIDIVQNHYSQDIIKAAGFRLDAGRTPTVHVSVDTSHSQKTLGFEFKSYKAQILSLSDYYLELLKLKEGNK</sequence>
<dbReference type="OrthoDB" id="2735536at2759"/>
<dbReference type="AlphaFoldDB" id="A0A3D8RV45"/>
<dbReference type="EMBL" id="PDLN01000008">
    <property type="protein sequence ID" value="RDW77875.1"/>
    <property type="molecule type" value="Genomic_DNA"/>
</dbReference>
<protein>
    <recommendedName>
        <fullName evidence="3">NAD-dependent epimerase/dehydratase domain-containing protein</fullName>
    </recommendedName>
</protein>
<feature type="domain" description="NAD-dependent epimerase/dehydratase" evidence="3">
    <location>
        <begin position="5"/>
        <end position="202"/>
    </location>
</feature>
<dbReference type="InterPro" id="IPR001509">
    <property type="entry name" value="Epimerase_deHydtase"/>
</dbReference>
<gene>
    <name evidence="4" type="ORF">BP5796_05727</name>
</gene>
<dbReference type="Pfam" id="PF01370">
    <property type="entry name" value="Epimerase"/>
    <property type="match status" value="1"/>
</dbReference>
<dbReference type="InterPro" id="IPR050425">
    <property type="entry name" value="NAD(P)_dehydrat-like"/>
</dbReference>
<dbReference type="GO" id="GO:0016616">
    <property type="term" value="F:oxidoreductase activity, acting on the CH-OH group of donors, NAD or NADP as acceptor"/>
    <property type="evidence" value="ECO:0007669"/>
    <property type="project" value="TreeGrafter"/>
</dbReference>
<dbReference type="PANTHER" id="PTHR10366">
    <property type="entry name" value="NAD DEPENDENT EPIMERASE/DEHYDRATASE"/>
    <property type="match status" value="1"/>
</dbReference>
<evidence type="ECO:0000313" key="5">
    <source>
        <dbReference type="Proteomes" id="UP000256328"/>
    </source>
</evidence>
<comment type="caution">
    <text evidence="4">The sequence shown here is derived from an EMBL/GenBank/DDBJ whole genome shotgun (WGS) entry which is preliminary data.</text>
</comment>
<dbReference type="Proteomes" id="UP000256328">
    <property type="component" value="Unassembled WGS sequence"/>
</dbReference>
<organism evidence="4 5">
    <name type="scientific">Coleophoma crateriformis</name>
    <dbReference type="NCBI Taxonomy" id="565419"/>
    <lineage>
        <taxon>Eukaryota</taxon>
        <taxon>Fungi</taxon>
        <taxon>Dikarya</taxon>
        <taxon>Ascomycota</taxon>
        <taxon>Pezizomycotina</taxon>
        <taxon>Leotiomycetes</taxon>
        <taxon>Helotiales</taxon>
        <taxon>Dermateaceae</taxon>
        <taxon>Coleophoma</taxon>
    </lineage>
</organism>
<dbReference type="Gene3D" id="3.40.50.720">
    <property type="entry name" value="NAD(P)-binding Rossmann-like Domain"/>
    <property type="match status" value="1"/>
</dbReference>
<dbReference type="SUPFAM" id="SSF51735">
    <property type="entry name" value="NAD(P)-binding Rossmann-fold domains"/>
    <property type="match status" value="1"/>
</dbReference>
<comment type="similarity">
    <text evidence="2">Belongs to the NAD(P)-dependent epimerase/dehydratase family. Dihydroflavonol-4-reductase subfamily.</text>
</comment>
<keyword evidence="1" id="KW-0560">Oxidoreductase</keyword>